<feature type="compositionally biased region" description="Basic and acidic residues" evidence="1">
    <location>
        <begin position="44"/>
        <end position="60"/>
    </location>
</feature>
<evidence type="ECO:0000256" key="1">
    <source>
        <dbReference type="SAM" id="MobiDB-lite"/>
    </source>
</evidence>
<evidence type="ECO:0000313" key="2">
    <source>
        <dbReference type="EMBL" id="PKU80213.1"/>
    </source>
</evidence>
<organism evidence="2 3">
    <name type="scientific">Dendrobium catenatum</name>
    <dbReference type="NCBI Taxonomy" id="906689"/>
    <lineage>
        <taxon>Eukaryota</taxon>
        <taxon>Viridiplantae</taxon>
        <taxon>Streptophyta</taxon>
        <taxon>Embryophyta</taxon>
        <taxon>Tracheophyta</taxon>
        <taxon>Spermatophyta</taxon>
        <taxon>Magnoliopsida</taxon>
        <taxon>Liliopsida</taxon>
        <taxon>Asparagales</taxon>
        <taxon>Orchidaceae</taxon>
        <taxon>Epidendroideae</taxon>
        <taxon>Malaxideae</taxon>
        <taxon>Dendrobiinae</taxon>
        <taxon>Dendrobium</taxon>
    </lineage>
</organism>
<accession>A0A2I0WX25</accession>
<name>A0A2I0WX25_9ASPA</name>
<reference evidence="2 3" key="2">
    <citation type="journal article" date="2017" name="Nature">
        <title>The Apostasia genome and the evolution of orchids.</title>
        <authorList>
            <person name="Zhang G.Q."/>
            <person name="Liu K.W."/>
            <person name="Li Z."/>
            <person name="Lohaus R."/>
            <person name="Hsiao Y.Y."/>
            <person name="Niu S.C."/>
            <person name="Wang J.Y."/>
            <person name="Lin Y.C."/>
            <person name="Xu Q."/>
            <person name="Chen L.J."/>
            <person name="Yoshida K."/>
            <person name="Fujiwara S."/>
            <person name="Wang Z.W."/>
            <person name="Zhang Y.Q."/>
            <person name="Mitsuda N."/>
            <person name="Wang M."/>
            <person name="Liu G.H."/>
            <person name="Pecoraro L."/>
            <person name="Huang H.X."/>
            <person name="Xiao X.J."/>
            <person name="Lin M."/>
            <person name="Wu X.Y."/>
            <person name="Wu W.L."/>
            <person name="Chen Y.Y."/>
            <person name="Chang S.B."/>
            <person name="Sakamoto S."/>
            <person name="Ohme-Takagi M."/>
            <person name="Yagi M."/>
            <person name="Zeng S.J."/>
            <person name="Shen C.Y."/>
            <person name="Yeh C.M."/>
            <person name="Luo Y.B."/>
            <person name="Tsai W.C."/>
            <person name="Van de Peer Y."/>
            <person name="Liu Z.J."/>
        </authorList>
    </citation>
    <scope>NUCLEOTIDE SEQUENCE [LARGE SCALE GENOMIC DNA]</scope>
    <source>
        <tissue evidence="2">The whole plant</tissue>
    </source>
</reference>
<protein>
    <submittedName>
        <fullName evidence="2">Uncharacterized protein</fullName>
    </submittedName>
</protein>
<keyword evidence="3" id="KW-1185">Reference proteome</keyword>
<gene>
    <name evidence="2" type="ORF">MA16_Dca005744</name>
</gene>
<dbReference type="EMBL" id="KZ502363">
    <property type="protein sequence ID" value="PKU80213.1"/>
    <property type="molecule type" value="Genomic_DNA"/>
</dbReference>
<dbReference type="AlphaFoldDB" id="A0A2I0WX25"/>
<evidence type="ECO:0000313" key="3">
    <source>
        <dbReference type="Proteomes" id="UP000233837"/>
    </source>
</evidence>
<dbReference type="Proteomes" id="UP000233837">
    <property type="component" value="Unassembled WGS sequence"/>
</dbReference>
<reference evidence="2 3" key="1">
    <citation type="journal article" date="2016" name="Sci. Rep.">
        <title>The Dendrobium catenatum Lindl. genome sequence provides insights into polysaccharide synthase, floral development and adaptive evolution.</title>
        <authorList>
            <person name="Zhang G.Q."/>
            <person name="Xu Q."/>
            <person name="Bian C."/>
            <person name="Tsai W.C."/>
            <person name="Yeh C.M."/>
            <person name="Liu K.W."/>
            <person name="Yoshida K."/>
            <person name="Zhang L.S."/>
            <person name="Chang S.B."/>
            <person name="Chen F."/>
            <person name="Shi Y."/>
            <person name="Su Y.Y."/>
            <person name="Zhang Y.Q."/>
            <person name="Chen L.J."/>
            <person name="Yin Y."/>
            <person name="Lin M."/>
            <person name="Huang H."/>
            <person name="Deng H."/>
            <person name="Wang Z.W."/>
            <person name="Zhu S.L."/>
            <person name="Zhao X."/>
            <person name="Deng C."/>
            <person name="Niu S.C."/>
            <person name="Huang J."/>
            <person name="Wang M."/>
            <person name="Liu G.H."/>
            <person name="Yang H.J."/>
            <person name="Xiao X.J."/>
            <person name="Hsiao Y.Y."/>
            <person name="Wu W.L."/>
            <person name="Chen Y.Y."/>
            <person name="Mitsuda N."/>
            <person name="Ohme-Takagi M."/>
            <person name="Luo Y.B."/>
            <person name="Van de Peer Y."/>
            <person name="Liu Z.J."/>
        </authorList>
    </citation>
    <scope>NUCLEOTIDE SEQUENCE [LARGE SCALE GENOMIC DNA]</scope>
    <source>
        <tissue evidence="2">The whole plant</tissue>
    </source>
</reference>
<sequence length="84" mass="9516">MSDERCTIKGFNINSPFDHSLLAPDLTPIYELCHSRKSINRPLISHERGTQARRREEEVKKKIRRREGEGEIASLTTAGVLPAS</sequence>
<feature type="region of interest" description="Disordered" evidence="1">
    <location>
        <begin position="43"/>
        <end position="62"/>
    </location>
</feature>
<proteinExistence type="predicted"/>